<protein>
    <recommendedName>
        <fullName evidence="5">ZP domain-containing protein</fullName>
    </recommendedName>
</protein>
<dbReference type="InterPro" id="IPR001507">
    <property type="entry name" value="ZP_dom"/>
</dbReference>
<evidence type="ECO:0000313" key="11">
    <source>
        <dbReference type="EMBL" id="CEK87926.1"/>
    </source>
</evidence>
<keyword evidence="3" id="KW-0812">Transmembrane</keyword>
<organism evidence="8">
    <name type="scientific">Arion vulgaris</name>
    <dbReference type="NCBI Taxonomy" id="1028688"/>
    <lineage>
        <taxon>Eukaryota</taxon>
        <taxon>Metazoa</taxon>
        <taxon>Spiralia</taxon>
        <taxon>Lophotrochozoa</taxon>
        <taxon>Mollusca</taxon>
        <taxon>Gastropoda</taxon>
        <taxon>Heterobranchia</taxon>
        <taxon>Euthyneura</taxon>
        <taxon>Panpulmonata</taxon>
        <taxon>Eupulmonata</taxon>
        <taxon>Stylommatophora</taxon>
        <taxon>Helicina</taxon>
        <taxon>Arionoidea</taxon>
        <taxon>Arionidae</taxon>
        <taxon>Arion</taxon>
    </lineage>
</organism>
<dbReference type="EMBL" id="HACG01041061">
    <property type="protein sequence ID" value="CEK87926.1"/>
    <property type="molecule type" value="Transcribed_RNA"/>
</dbReference>
<dbReference type="InterPro" id="IPR042235">
    <property type="entry name" value="ZP-C_dom"/>
</dbReference>
<dbReference type="EMBL" id="HACG01041059">
    <property type="protein sequence ID" value="CEK87924.1"/>
    <property type="molecule type" value="Transcribed_RNA"/>
</dbReference>
<keyword evidence="3" id="KW-1133">Transmembrane helix</keyword>
<evidence type="ECO:0000256" key="3">
    <source>
        <dbReference type="SAM" id="Phobius"/>
    </source>
</evidence>
<dbReference type="EMBL" id="HACG01041060">
    <property type="protein sequence ID" value="CEK87925.1"/>
    <property type="molecule type" value="Transcribed_RNA"/>
</dbReference>
<feature type="domain" description="ZP" evidence="5">
    <location>
        <begin position="124"/>
        <end position="389"/>
    </location>
</feature>
<dbReference type="Gene3D" id="2.60.40.4100">
    <property type="entry name" value="Zona pellucida, ZP-C domain"/>
    <property type="match status" value="1"/>
</dbReference>
<evidence type="ECO:0000313" key="10">
    <source>
        <dbReference type="EMBL" id="CEK87925.1"/>
    </source>
</evidence>
<evidence type="ECO:0000313" key="6">
    <source>
        <dbReference type="EMBL" id="CEK87921.1"/>
    </source>
</evidence>
<dbReference type="Pfam" id="PF00100">
    <property type="entry name" value="Zona_pellucida"/>
    <property type="match status" value="1"/>
</dbReference>
<keyword evidence="4" id="KW-0732">Signal</keyword>
<feature type="signal peptide" evidence="4">
    <location>
        <begin position="1"/>
        <end position="22"/>
    </location>
</feature>
<evidence type="ECO:0000256" key="1">
    <source>
        <dbReference type="ARBA" id="ARBA00023157"/>
    </source>
</evidence>
<dbReference type="PANTHER" id="PTHR46560:SF5">
    <property type="entry name" value="CYPHER, ISOFORM B"/>
    <property type="match status" value="1"/>
</dbReference>
<feature type="compositionally biased region" description="Polar residues" evidence="2">
    <location>
        <begin position="401"/>
        <end position="419"/>
    </location>
</feature>
<sequence length="531" mass="57011">MAYSCVHTYVILFLVFTSSCTGQTNSTEQSSPTSPATSTGGSNFSFDCRRGTNSCGSGGTCNLQTGKCDCGGNGTVSYNCVDETPDASDACVPACINGVCHGQACVCDETYYGATCNLDRAQVICENETMFVNINPIDNFKGLIYVRDNTNCFLSYNTIPATGNDTAIGDGPNTPGMTGWSRTFPSTDSNCAGIPTSIANFVVQFYIQYSSVFKSAVDQIVTARCGAMSSNFTVSSQVIGVTDSDNSLTQVDTGDKADTVTLAILRNDRQPVTGAVLLGEVILLYFSMALNYESVNTDFKLLSCVANNTKFGLDLLSLDFLTNGCPTQDGQVVYNGLPSKQKNTTTVSITVPIKTFMFLESANVAFLCVVSFCNKNDNNGNCQPDPCTGFSNNDAPASSISDLNNGITPDNSTNTTSTIPRRKKRASPDDNRTVQNTITVVDPNAKDNTVTTPTARSAKTEDCILNPDIIAVIAILGVCVFWLLVIAAFLIFRIQKTKKKPIPSRSNEMPYPVETMRFPRLELNTTHHDGC</sequence>
<accession>A0A0B7B4G8</accession>
<evidence type="ECO:0000313" key="7">
    <source>
        <dbReference type="EMBL" id="CEK87922.1"/>
    </source>
</evidence>
<feature type="region of interest" description="Disordered" evidence="2">
    <location>
        <begin position="401"/>
        <end position="431"/>
    </location>
</feature>
<dbReference type="PROSITE" id="PS51034">
    <property type="entry name" value="ZP_2"/>
    <property type="match status" value="1"/>
</dbReference>
<keyword evidence="1" id="KW-1015">Disulfide bond</keyword>
<dbReference type="SMART" id="SM00241">
    <property type="entry name" value="ZP"/>
    <property type="match status" value="1"/>
</dbReference>
<evidence type="ECO:0000313" key="9">
    <source>
        <dbReference type="EMBL" id="CEK87924.1"/>
    </source>
</evidence>
<dbReference type="PANTHER" id="PTHR46560">
    <property type="entry name" value="CYPHER, ISOFORM B"/>
    <property type="match status" value="1"/>
</dbReference>
<feature type="chain" id="PRO_5007391752" description="ZP domain-containing protein" evidence="4">
    <location>
        <begin position="23"/>
        <end position="531"/>
    </location>
</feature>
<dbReference type="InterPro" id="IPR055355">
    <property type="entry name" value="ZP-C"/>
</dbReference>
<evidence type="ECO:0000256" key="2">
    <source>
        <dbReference type="SAM" id="MobiDB-lite"/>
    </source>
</evidence>
<proteinExistence type="predicted"/>
<evidence type="ECO:0000313" key="8">
    <source>
        <dbReference type="EMBL" id="CEK87923.1"/>
    </source>
</evidence>
<gene>
    <name evidence="8" type="primary">ORF162146</name>
    <name evidence="6" type="synonym">ORF162139</name>
    <name evidence="7" type="synonym">ORF162143</name>
    <name evidence="9" type="synonym">ORF162149</name>
    <name evidence="10" type="synonym">ORF162151</name>
    <name evidence="11" type="synonym">ORF162154</name>
</gene>
<dbReference type="EMBL" id="HACG01041056">
    <property type="protein sequence ID" value="CEK87921.1"/>
    <property type="molecule type" value="Transcribed_RNA"/>
</dbReference>
<dbReference type="EMBL" id="HACG01041057">
    <property type="protein sequence ID" value="CEK87922.1"/>
    <property type="molecule type" value="Transcribed_RNA"/>
</dbReference>
<dbReference type="AlphaFoldDB" id="A0A0B7B4G8"/>
<evidence type="ECO:0000259" key="5">
    <source>
        <dbReference type="PROSITE" id="PS51034"/>
    </source>
</evidence>
<reference evidence="8" key="1">
    <citation type="submission" date="2014-12" db="EMBL/GenBank/DDBJ databases">
        <title>Insight into the proteome of Arion vulgaris.</title>
        <authorList>
            <person name="Aradska J."/>
            <person name="Bulat T."/>
            <person name="Smidak R."/>
            <person name="Sarate P."/>
            <person name="Gangsoo J."/>
            <person name="Sialana F."/>
            <person name="Bilban M."/>
            <person name="Lubec G."/>
        </authorList>
    </citation>
    <scope>NUCLEOTIDE SEQUENCE</scope>
    <source>
        <tissue evidence="8">Skin</tissue>
    </source>
</reference>
<evidence type="ECO:0000256" key="4">
    <source>
        <dbReference type="SAM" id="SignalP"/>
    </source>
</evidence>
<keyword evidence="3" id="KW-0472">Membrane</keyword>
<dbReference type="EMBL" id="HACG01041058">
    <property type="protein sequence ID" value="CEK87923.1"/>
    <property type="molecule type" value="Transcribed_RNA"/>
</dbReference>
<feature type="transmembrane region" description="Helical" evidence="3">
    <location>
        <begin position="469"/>
        <end position="492"/>
    </location>
</feature>
<name>A0A0B7B4G8_9EUPU</name>